<reference evidence="11 12" key="2">
    <citation type="journal article" date="2010" name="Stand. Genomic Sci.">
        <title>Complete genome sequence of Kribbella flavida type strain (IFO 14399).</title>
        <authorList>
            <person name="Pukall R."/>
            <person name="Lapidus A."/>
            <person name="Glavina Del Rio T."/>
            <person name="Copeland A."/>
            <person name="Tice H."/>
            <person name="Cheng J.-F."/>
            <person name="Lucas S."/>
            <person name="Chen F."/>
            <person name="Nolan M."/>
            <person name="LaButti K."/>
            <person name="Pati A."/>
            <person name="Ivanova N."/>
            <person name="Mavrommatis K."/>
            <person name="Mikhailova N."/>
            <person name="Pitluck S."/>
            <person name="Bruce D."/>
            <person name="Goodwin L."/>
            <person name="Land M."/>
            <person name="Hauser L."/>
            <person name="Chang Y.-J."/>
            <person name="Jeffries C.D."/>
            <person name="Chen A."/>
            <person name="Palaniappan K."/>
            <person name="Chain P."/>
            <person name="Rohde M."/>
            <person name="Goeker M."/>
            <person name="Bristow J."/>
            <person name="Eisen J.A."/>
            <person name="Markowitz V."/>
            <person name="Hugenholtz P."/>
            <person name="Kyrpides N.C."/>
            <person name="Klenk H.-P."/>
            <person name="Brettin T."/>
        </authorList>
    </citation>
    <scope>NUCLEOTIDE SEQUENCE [LARGE SCALE GENOMIC DNA]</scope>
    <source>
        <strain evidence="12">DSM 17836 / JCM 10339 / NBRC 14399</strain>
    </source>
</reference>
<evidence type="ECO:0000256" key="9">
    <source>
        <dbReference type="SAM" id="Phobius"/>
    </source>
</evidence>
<keyword evidence="7" id="KW-0067">ATP-binding</keyword>
<reference evidence="12" key="1">
    <citation type="submission" date="2009-09" db="EMBL/GenBank/DDBJ databases">
        <title>The complete genome of Kribbella flavida DSM 17836.</title>
        <authorList>
            <consortium name="US DOE Joint Genome Institute (JGI-PGF)"/>
            <person name="Lucas S."/>
            <person name="Copeland A."/>
            <person name="Lapidus A."/>
            <person name="Glavina del Rio T."/>
            <person name="Dalin E."/>
            <person name="Tice H."/>
            <person name="Bruce D."/>
            <person name="Goodwin L."/>
            <person name="Pitluck S."/>
            <person name="Kyrpides N."/>
            <person name="Mavromatis K."/>
            <person name="Ivanova N."/>
            <person name="Saunders E."/>
            <person name="Brettin T."/>
            <person name="Detter J.C."/>
            <person name="Han C."/>
            <person name="Larimer F."/>
            <person name="Land M."/>
            <person name="Hauser L."/>
            <person name="Markowitz V."/>
            <person name="Cheng J.-F."/>
            <person name="Hugenholtz P."/>
            <person name="Woyke T."/>
            <person name="Wu D."/>
            <person name="Pukall R."/>
            <person name="Klenk H.-P."/>
            <person name="Eisen J.A."/>
        </authorList>
    </citation>
    <scope>NUCLEOTIDE SEQUENCE [LARGE SCALE GENOMIC DNA]</scope>
    <source>
        <strain evidence="12">DSM 17836 / JCM 10339 / NBRC 14399</strain>
    </source>
</reference>
<evidence type="ECO:0000256" key="4">
    <source>
        <dbReference type="ARBA" id="ARBA00022679"/>
    </source>
</evidence>
<dbReference type="STRING" id="479435.Kfla_4771"/>
<feature type="transmembrane region" description="Helical" evidence="9">
    <location>
        <begin position="20"/>
        <end position="40"/>
    </location>
</feature>
<comment type="catalytic activity">
    <reaction evidence="1">
        <text>ATP + protein L-histidine = ADP + protein N-phospho-L-histidine.</text>
        <dbReference type="EC" id="2.7.13.3"/>
    </reaction>
</comment>
<evidence type="ECO:0000256" key="6">
    <source>
        <dbReference type="ARBA" id="ARBA00022777"/>
    </source>
</evidence>
<dbReference type="PANTHER" id="PTHR24421">
    <property type="entry name" value="NITRATE/NITRITE SENSOR PROTEIN NARX-RELATED"/>
    <property type="match status" value="1"/>
</dbReference>
<sequence>MLTKILRRGWTAAGYLLTRFALGIALLAAAPIGLLLSWAVPGLTAGLVELANAERAKASRYLGLPEEPPLPKAATRKPGDFVTLAKDRSVRRSLWLLPMVLLTVPGLFVATIALFAAPGGLIGIALWQLDPGEFTMMGVPVDSWLDALVLGPAQVLVGLAFLGWVTPAVASGYARGLRRLLAPSQAELETARLAQRVDELTKSRAGAVDSHGAELRRIERDLHDGTQAQLVSLAMRIGVAKQLMANDPEKAAQLLDDARDGAEQAMTELRGVLRTMYPPILQDRGLAGAVSALSARSPIPVDLRVGDLGQVPAAVEAAAYFVVAESLTNVSKHSAAGRVDLLLERRGAELYLSITDDGIGGARVGDQPDLLGRGSGLRGMVHRVEAIDGRMELTSPIGGPTTVEVILPCGS</sequence>
<dbReference type="Gene3D" id="3.30.565.10">
    <property type="entry name" value="Histidine kinase-like ATPase, C-terminal domain"/>
    <property type="match status" value="1"/>
</dbReference>
<keyword evidence="9" id="KW-0812">Transmembrane</keyword>
<dbReference type="CDD" id="cd16917">
    <property type="entry name" value="HATPase_UhpB-NarQ-NarX-like"/>
    <property type="match status" value="1"/>
</dbReference>
<dbReference type="GO" id="GO:0000155">
    <property type="term" value="F:phosphorelay sensor kinase activity"/>
    <property type="evidence" value="ECO:0007669"/>
    <property type="project" value="InterPro"/>
</dbReference>
<evidence type="ECO:0000256" key="8">
    <source>
        <dbReference type="ARBA" id="ARBA00023012"/>
    </source>
</evidence>
<dbReference type="GO" id="GO:0016020">
    <property type="term" value="C:membrane"/>
    <property type="evidence" value="ECO:0007669"/>
    <property type="project" value="InterPro"/>
</dbReference>
<evidence type="ECO:0000256" key="7">
    <source>
        <dbReference type="ARBA" id="ARBA00022840"/>
    </source>
</evidence>
<feature type="transmembrane region" description="Helical" evidence="9">
    <location>
        <begin position="147"/>
        <end position="170"/>
    </location>
</feature>
<dbReference type="Pfam" id="PF02518">
    <property type="entry name" value="HATPase_c"/>
    <property type="match status" value="1"/>
</dbReference>
<keyword evidence="5" id="KW-0547">Nucleotide-binding</keyword>
<dbReference type="PANTHER" id="PTHR24421:SF10">
    <property type="entry name" value="NITRATE_NITRITE SENSOR PROTEIN NARQ"/>
    <property type="match status" value="1"/>
</dbReference>
<dbReference type="Pfam" id="PF07730">
    <property type="entry name" value="HisKA_3"/>
    <property type="match status" value="1"/>
</dbReference>
<organism evidence="11 12">
    <name type="scientific">Kribbella flavida (strain DSM 17836 / JCM 10339 / NBRC 14399)</name>
    <dbReference type="NCBI Taxonomy" id="479435"/>
    <lineage>
        <taxon>Bacteria</taxon>
        <taxon>Bacillati</taxon>
        <taxon>Actinomycetota</taxon>
        <taxon>Actinomycetes</taxon>
        <taxon>Propionibacteriales</taxon>
        <taxon>Kribbellaceae</taxon>
        <taxon>Kribbella</taxon>
    </lineage>
</organism>
<evidence type="ECO:0000256" key="1">
    <source>
        <dbReference type="ARBA" id="ARBA00000085"/>
    </source>
</evidence>
<protein>
    <recommendedName>
        <fullName evidence="2">histidine kinase</fullName>
        <ecNumber evidence="2">2.7.13.3</ecNumber>
    </recommendedName>
</protein>
<dbReference type="InterPro" id="IPR011712">
    <property type="entry name" value="Sig_transdc_His_kin_sub3_dim/P"/>
</dbReference>
<dbReference type="HOGENOM" id="CLU_000445_20_2_11"/>
<evidence type="ECO:0000256" key="2">
    <source>
        <dbReference type="ARBA" id="ARBA00012438"/>
    </source>
</evidence>
<keyword evidence="4" id="KW-0808">Transferase</keyword>
<dbReference type="InterPro" id="IPR036890">
    <property type="entry name" value="HATPase_C_sf"/>
</dbReference>
<keyword evidence="9" id="KW-1133">Transmembrane helix</keyword>
<evidence type="ECO:0000256" key="5">
    <source>
        <dbReference type="ARBA" id="ARBA00022741"/>
    </source>
</evidence>
<dbReference type="GO" id="GO:0005524">
    <property type="term" value="F:ATP binding"/>
    <property type="evidence" value="ECO:0007669"/>
    <property type="project" value="UniProtKB-KW"/>
</dbReference>
<proteinExistence type="predicted"/>
<name>D2PZH9_KRIFD</name>
<keyword evidence="12" id="KW-1185">Reference proteome</keyword>
<keyword evidence="8" id="KW-0902">Two-component regulatory system</keyword>
<dbReference type="InterPro" id="IPR050482">
    <property type="entry name" value="Sensor_HK_TwoCompSys"/>
</dbReference>
<keyword evidence="3" id="KW-0597">Phosphoprotein</keyword>
<accession>D2PZH9</accession>
<dbReference type="InterPro" id="IPR003594">
    <property type="entry name" value="HATPase_dom"/>
</dbReference>
<dbReference type="SMART" id="SM00387">
    <property type="entry name" value="HATPase_c"/>
    <property type="match status" value="1"/>
</dbReference>
<dbReference type="GO" id="GO:0046983">
    <property type="term" value="F:protein dimerization activity"/>
    <property type="evidence" value="ECO:0007669"/>
    <property type="project" value="InterPro"/>
</dbReference>
<dbReference type="EMBL" id="CP001736">
    <property type="protein sequence ID" value="ADB33788.1"/>
    <property type="molecule type" value="Genomic_DNA"/>
</dbReference>
<gene>
    <name evidence="11" type="ordered locus">Kfla_4771</name>
</gene>
<dbReference type="RefSeq" id="WP_012922342.1">
    <property type="nucleotide sequence ID" value="NC_013729.1"/>
</dbReference>
<evidence type="ECO:0000256" key="3">
    <source>
        <dbReference type="ARBA" id="ARBA00022553"/>
    </source>
</evidence>
<dbReference type="EC" id="2.7.13.3" evidence="2"/>
<feature type="transmembrane region" description="Helical" evidence="9">
    <location>
        <begin position="94"/>
        <end position="127"/>
    </location>
</feature>
<keyword evidence="9" id="KW-0472">Membrane</keyword>
<dbReference type="Proteomes" id="UP000007967">
    <property type="component" value="Chromosome"/>
</dbReference>
<dbReference type="OrthoDB" id="3217947at2"/>
<dbReference type="Gene3D" id="1.20.5.1930">
    <property type="match status" value="1"/>
</dbReference>
<dbReference type="KEGG" id="kfl:Kfla_4771"/>
<evidence type="ECO:0000313" key="11">
    <source>
        <dbReference type="EMBL" id="ADB33788.1"/>
    </source>
</evidence>
<evidence type="ECO:0000313" key="12">
    <source>
        <dbReference type="Proteomes" id="UP000007967"/>
    </source>
</evidence>
<evidence type="ECO:0000259" key="10">
    <source>
        <dbReference type="SMART" id="SM00387"/>
    </source>
</evidence>
<dbReference type="AlphaFoldDB" id="D2PZH9"/>
<dbReference type="SUPFAM" id="SSF55874">
    <property type="entry name" value="ATPase domain of HSP90 chaperone/DNA topoisomerase II/histidine kinase"/>
    <property type="match status" value="1"/>
</dbReference>
<keyword evidence="6 11" id="KW-0418">Kinase</keyword>
<feature type="domain" description="Histidine kinase/HSP90-like ATPase" evidence="10">
    <location>
        <begin position="314"/>
        <end position="411"/>
    </location>
</feature>
<dbReference type="eggNOG" id="COG4585">
    <property type="taxonomic scope" value="Bacteria"/>
</dbReference>